<dbReference type="Pfam" id="PF08974">
    <property type="entry name" value="DUF1877"/>
    <property type="match status" value="1"/>
</dbReference>
<dbReference type="InterPro" id="IPR015068">
    <property type="entry name" value="DUF1877"/>
</dbReference>
<dbReference type="Gene3D" id="3.40.1760.10">
    <property type="entry name" value="YfbM-like super family"/>
    <property type="match status" value="1"/>
</dbReference>
<dbReference type="Proteomes" id="UP000322699">
    <property type="component" value="Unassembled WGS sequence"/>
</dbReference>
<keyword evidence="2" id="KW-1185">Reference proteome</keyword>
<proteinExistence type="predicted"/>
<sequence length="196" mass="22042">MSMICNLARITDELRRQVHADPRLVTQLLYPDVRADAVAKPSLLSRLLGRAHAANERVLAEISPIAERDQTDIDKSWHAIHFLLTGSDWDGDFPNGFLVSCGDPVGDVDVGYGPARSFSSGQVAKIADFLTAQSDADLRKRLDYAQMRELEIYPSIWDDEEAMVDEWEYILDGLQTTRDFLSEAKDRSLSLLVFLN</sequence>
<evidence type="ECO:0000313" key="2">
    <source>
        <dbReference type="Proteomes" id="UP000322699"/>
    </source>
</evidence>
<evidence type="ECO:0008006" key="3">
    <source>
        <dbReference type="Google" id="ProtNLM"/>
    </source>
</evidence>
<dbReference type="OrthoDB" id="289289at2"/>
<organism evidence="1 2">
    <name type="scientific">Rubripirellula obstinata</name>
    <dbReference type="NCBI Taxonomy" id="406547"/>
    <lineage>
        <taxon>Bacteria</taxon>
        <taxon>Pseudomonadati</taxon>
        <taxon>Planctomycetota</taxon>
        <taxon>Planctomycetia</taxon>
        <taxon>Pirellulales</taxon>
        <taxon>Pirellulaceae</taxon>
        <taxon>Rubripirellula</taxon>
    </lineage>
</organism>
<evidence type="ECO:0000313" key="1">
    <source>
        <dbReference type="EMBL" id="KAA1257555.1"/>
    </source>
</evidence>
<accession>A0A5B1CC12</accession>
<name>A0A5B1CC12_9BACT</name>
<protein>
    <recommendedName>
        <fullName evidence="3">DUF1877 domain-containing protein</fullName>
    </recommendedName>
</protein>
<dbReference type="RefSeq" id="WP_068267167.1">
    <property type="nucleotide sequence ID" value="NZ_LWSK01000165.1"/>
</dbReference>
<dbReference type="AlphaFoldDB" id="A0A5B1CC12"/>
<comment type="caution">
    <text evidence="1">The sequence shown here is derived from an EMBL/GenBank/DDBJ whole genome shotgun (WGS) entry which is preliminary data.</text>
</comment>
<gene>
    <name evidence="1" type="ORF">LF1_00420</name>
</gene>
<dbReference type="InterPro" id="IPR035944">
    <property type="entry name" value="YfbM-like_sf"/>
</dbReference>
<reference evidence="1 2" key="1">
    <citation type="submission" date="2019-08" db="EMBL/GenBank/DDBJ databases">
        <title>Deep-cultivation of Planctomycetes and their phenomic and genomic characterization uncovers novel biology.</title>
        <authorList>
            <person name="Wiegand S."/>
            <person name="Jogler M."/>
            <person name="Boedeker C."/>
            <person name="Pinto D."/>
            <person name="Vollmers J."/>
            <person name="Rivas-Marin E."/>
            <person name="Kohn T."/>
            <person name="Peeters S.H."/>
            <person name="Heuer A."/>
            <person name="Rast P."/>
            <person name="Oberbeckmann S."/>
            <person name="Bunk B."/>
            <person name="Jeske O."/>
            <person name="Meyerdierks A."/>
            <person name="Storesund J.E."/>
            <person name="Kallscheuer N."/>
            <person name="Luecker S."/>
            <person name="Lage O.M."/>
            <person name="Pohl T."/>
            <person name="Merkel B.J."/>
            <person name="Hornburger P."/>
            <person name="Mueller R.-W."/>
            <person name="Bruemmer F."/>
            <person name="Labrenz M."/>
            <person name="Spormann A.M."/>
            <person name="Op Den Camp H."/>
            <person name="Overmann J."/>
            <person name="Amann R."/>
            <person name="Jetten M.S.M."/>
            <person name="Mascher T."/>
            <person name="Medema M.H."/>
            <person name="Devos D.P."/>
            <person name="Kaster A.-K."/>
            <person name="Ovreas L."/>
            <person name="Rohde M."/>
            <person name="Galperin M.Y."/>
            <person name="Jogler C."/>
        </authorList>
    </citation>
    <scope>NUCLEOTIDE SEQUENCE [LARGE SCALE GENOMIC DNA]</scope>
    <source>
        <strain evidence="1 2">LF1</strain>
    </source>
</reference>
<dbReference type="EMBL" id="VRLW01000001">
    <property type="protein sequence ID" value="KAA1257555.1"/>
    <property type="molecule type" value="Genomic_DNA"/>
</dbReference>
<dbReference type="SUPFAM" id="SSF111069">
    <property type="entry name" value="Hypothetical protein yfbM"/>
    <property type="match status" value="1"/>
</dbReference>